<evidence type="ECO:0000256" key="6">
    <source>
        <dbReference type="PROSITE-ProRule" id="PRU10141"/>
    </source>
</evidence>
<accession>A0ABU6YGE8</accession>
<evidence type="ECO:0000256" key="3">
    <source>
        <dbReference type="ARBA" id="ARBA00022741"/>
    </source>
</evidence>
<dbReference type="CDD" id="cd06410">
    <property type="entry name" value="PB1_UP2"/>
    <property type="match status" value="1"/>
</dbReference>
<dbReference type="EMBL" id="JASCZI010241915">
    <property type="protein sequence ID" value="MED6208333.1"/>
    <property type="molecule type" value="Genomic_DNA"/>
</dbReference>
<evidence type="ECO:0000313" key="8">
    <source>
        <dbReference type="EMBL" id="MED6208333.1"/>
    </source>
</evidence>
<dbReference type="PROSITE" id="PS00107">
    <property type="entry name" value="PROTEIN_KINASE_ATP"/>
    <property type="match status" value="1"/>
</dbReference>
<dbReference type="PRINTS" id="PR00109">
    <property type="entry name" value="TYRKINASE"/>
</dbReference>
<dbReference type="SUPFAM" id="SSF54277">
    <property type="entry name" value="CAD &amp; PB1 domains"/>
    <property type="match status" value="1"/>
</dbReference>
<sequence>MAQNKTGNKLGTHTAKDLGMFTQHIHPELGSGSDTGQKVQNNIVVAGGRGFSENISHDRVSSGRVPDLPDISRSSEDRFVLSRENGHVRYEELTNILGLRRMDSNASEMAEILSLNKQAQEMKNGAPVDSLSKMVPGDRDMRNTVYESTGDQHGAKPVVSSLLRSESSHSNGFSGSGTLDDSLPWKMKLLCSSGGKILPRPSDGKLRYVGGETRIISIRRDLSWEELVKKTSGICRQPHAIKYQLPEEDLDALISVSSDEDLQNMIEEYHGFERLEGSQRLRIFLVPLTESEETPSTEVSMIQQSDPDYQYVVAVNGIADPSPRKSIGGKSLTNEASQFAPVFQKVSPNPSSAFEITGAVNSLNGDGFLNDSLSLPRCSSVSPIPIQVSGSSAGYVQFLGNDPFRGSTESNVPFVTAQLPPENSSTAITDWQYPQHGAVGQSKMPNGQHFGNYNLGKEFVTPVHVNPRDGREDQLFNERLFHREKGICLGNPLSCLDDPICQQAEPDGISGPPYGLPHAFSDSQLHESAVRSGYCSQERIGQSFSLNLENAQLSSILLSNVSQGNPMELQHDPILHHPQIQSKIPKGDSAELCKRQEMMSSSPYSDSLGMNCHVYNDSISTENRYSKAQPGISDYSFVPKDIQDNSVKLEKMKIIEEHNCIPRNEGNVYVEKPVLIDMGNTSELHLLNSFPAGNSNPQVNIQKNWEVTSENRVPASSGLVELSPNGIVNKSSSGLLDMSQRTDGKKCALAEGLNGKQDIDSSLTRIFDLNGPLKYEESTSDKSNMGNNFFEWSINPDSLKCAPIQLSQNQLASGFHETPTLSSVRLHPASPHVDCGPKFNLPINVNTAGENTSFRKAPSFLDDSMNSRDQIIDLFRHEKPVSGKSKVKDMSDLSKNIQWCHQASRTQPFVAVENVISVSRNIESSMVQSLYAVDDVGSDIGSVAHTEAESILPDSELEDVKDDQTEKHEFLSDAMIAEMEASIYGLQIIRNADLEDLLELGSGTYGTVYHGKWRGTDVAIKRIKKSCFAGRSSEQERLAKDFWREAQILSNLHHPNVVAFYGIVPDGIGGTLATVTEFMVNGSLRHVLLKKERLLDRRRKLIIAMDAAFGMEYLHSKNIVHFDLKCDNLLVNLRDPQRPICKVGDFGLSRIKRNTLVSGGVRGTLPWMAPELLNGSSSRVSEKVDVFSFGISLWELLTGEEPYADMHCGAIIGGIVKNTLRPPIPERCDPEWRKLMEECWSADPNSRPSFTEITSRLRSMSGALHVKGTGQIQ</sequence>
<organism evidence="8 9">
    <name type="scientific">Stylosanthes scabra</name>
    <dbReference type="NCBI Taxonomy" id="79078"/>
    <lineage>
        <taxon>Eukaryota</taxon>
        <taxon>Viridiplantae</taxon>
        <taxon>Streptophyta</taxon>
        <taxon>Embryophyta</taxon>
        <taxon>Tracheophyta</taxon>
        <taxon>Spermatophyta</taxon>
        <taxon>Magnoliopsida</taxon>
        <taxon>eudicotyledons</taxon>
        <taxon>Gunneridae</taxon>
        <taxon>Pentapetalae</taxon>
        <taxon>rosids</taxon>
        <taxon>fabids</taxon>
        <taxon>Fabales</taxon>
        <taxon>Fabaceae</taxon>
        <taxon>Papilionoideae</taxon>
        <taxon>50 kb inversion clade</taxon>
        <taxon>dalbergioids sensu lato</taxon>
        <taxon>Dalbergieae</taxon>
        <taxon>Pterocarpus clade</taxon>
        <taxon>Stylosanthes</taxon>
    </lineage>
</organism>
<dbReference type="PROSITE" id="PS50011">
    <property type="entry name" value="PROTEIN_KINASE_DOM"/>
    <property type="match status" value="1"/>
</dbReference>
<keyword evidence="4" id="KW-0418">Kinase</keyword>
<protein>
    <recommendedName>
        <fullName evidence="7">Protein kinase domain-containing protein</fullName>
    </recommendedName>
</protein>
<dbReference type="SMART" id="SM00666">
    <property type="entry name" value="PB1"/>
    <property type="match status" value="1"/>
</dbReference>
<keyword evidence="5 6" id="KW-0067">ATP-binding</keyword>
<dbReference type="InterPro" id="IPR017441">
    <property type="entry name" value="Protein_kinase_ATP_BS"/>
</dbReference>
<dbReference type="InterPro" id="IPR000719">
    <property type="entry name" value="Prot_kinase_dom"/>
</dbReference>
<feature type="domain" description="Protein kinase" evidence="7">
    <location>
        <begin position="994"/>
        <end position="1264"/>
    </location>
</feature>
<evidence type="ECO:0000313" key="9">
    <source>
        <dbReference type="Proteomes" id="UP001341840"/>
    </source>
</evidence>
<keyword evidence="2" id="KW-0808">Transferase</keyword>
<keyword evidence="3 6" id="KW-0547">Nucleotide-binding</keyword>
<proteinExistence type="predicted"/>
<dbReference type="Gene3D" id="3.10.20.90">
    <property type="entry name" value="Phosphatidylinositol 3-kinase Catalytic Subunit, Chain A, domain 1"/>
    <property type="match status" value="1"/>
</dbReference>
<comment type="caution">
    <text evidence="8">The sequence shown here is derived from an EMBL/GenBank/DDBJ whole genome shotgun (WGS) entry which is preliminary data.</text>
</comment>
<evidence type="ECO:0000259" key="7">
    <source>
        <dbReference type="PROSITE" id="PS50011"/>
    </source>
</evidence>
<keyword evidence="9" id="KW-1185">Reference proteome</keyword>
<dbReference type="Gene3D" id="1.10.510.10">
    <property type="entry name" value="Transferase(Phosphotransferase) domain 1"/>
    <property type="match status" value="1"/>
</dbReference>
<dbReference type="SMART" id="SM00220">
    <property type="entry name" value="S_TKc"/>
    <property type="match status" value="1"/>
</dbReference>
<dbReference type="Gene3D" id="3.30.200.20">
    <property type="entry name" value="Phosphorylase Kinase, domain 1"/>
    <property type="match status" value="1"/>
</dbReference>
<dbReference type="InterPro" id="IPR011009">
    <property type="entry name" value="Kinase-like_dom_sf"/>
</dbReference>
<dbReference type="PANTHER" id="PTHR23257:SF842">
    <property type="entry name" value="KINASE SUPERFAMILY WITH OCTICOSAPEPTIDE_PHOX_BEM1P DOMAIN-CONTAINING PROTEIN"/>
    <property type="match status" value="1"/>
</dbReference>
<dbReference type="Pfam" id="PF00564">
    <property type="entry name" value="PB1"/>
    <property type="match status" value="1"/>
</dbReference>
<dbReference type="Proteomes" id="UP001341840">
    <property type="component" value="Unassembled WGS sequence"/>
</dbReference>
<name>A0ABU6YGE8_9FABA</name>
<evidence type="ECO:0000256" key="2">
    <source>
        <dbReference type="ARBA" id="ARBA00022679"/>
    </source>
</evidence>
<dbReference type="InterPro" id="IPR001245">
    <property type="entry name" value="Ser-Thr/Tyr_kinase_cat_dom"/>
</dbReference>
<evidence type="ECO:0000256" key="5">
    <source>
        <dbReference type="ARBA" id="ARBA00022840"/>
    </source>
</evidence>
<feature type="binding site" evidence="6">
    <location>
        <position position="1025"/>
    </location>
    <ligand>
        <name>ATP</name>
        <dbReference type="ChEBI" id="CHEBI:30616"/>
    </ligand>
</feature>
<dbReference type="InterPro" id="IPR000270">
    <property type="entry name" value="PB1_dom"/>
</dbReference>
<dbReference type="SUPFAM" id="SSF56112">
    <property type="entry name" value="Protein kinase-like (PK-like)"/>
    <property type="match status" value="1"/>
</dbReference>
<dbReference type="InterPro" id="IPR050167">
    <property type="entry name" value="Ser_Thr_protein_kinase"/>
</dbReference>
<dbReference type="CDD" id="cd13999">
    <property type="entry name" value="STKc_MAP3K-like"/>
    <property type="match status" value="1"/>
</dbReference>
<dbReference type="PROSITE" id="PS00108">
    <property type="entry name" value="PROTEIN_KINASE_ST"/>
    <property type="match status" value="1"/>
</dbReference>
<evidence type="ECO:0000256" key="1">
    <source>
        <dbReference type="ARBA" id="ARBA00022527"/>
    </source>
</evidence>
<evidence type="ECO:0000256" key="4">
    <source>
        <dbReference type="ARBA" id="ARBA00022777"/>
    </source>
</evidence>
<gene>
    <name evidence="8" type="ORF">PIB30_044024</name>
</gene>
<keyword evidence="1" id="KW-0723">Serine/threonine-protein kinase</keyword>
<reference evidence="8 9" key="1">
    <citation type="journal article" date="2023" name="Plants (Basel)">
        <title>Bridging the Gap: Combining Genomics and Transcriptomics Approaches to Understand Stylosanthes scabra, an Orphan Legume from the Brazilian Caatinga.</title>
        <authorList>
            <person name="Ferreira-Neto J.R.C."/>
            <person name="da Silva M.D."/>
            <person name="Binneck E."/>
            <person name="de Melo N.F."/>
            <person name="da Silva R.H."/>
            <person name="de Melo A.L.T.M."/>
            <person name="Pandolfi V."/>
            <person name="Bustamante F.O."/>
            <person name="Brasileiro-Vidal A.C."/>
            <person name="Benko-Iseppon A.M."/>
        </authorList>
    </citation>
    <scope>NUCLEOTIDE SEQUENCE [LARGE SCALE GENOMIC DNA]</scope>
    <source>
        <tissue evidence="8">Leaves</tissue>
    </source>
</reference>
<dbReference type="PANTHER" id="PTHR23257">
    <property type="entry name" value="SERINE-THREONINE PROTEIN KINASE"/>
    <property type="match status" value="1"/>
</dbReference>
<dbReference type="InterPro" id="IPR008271">
    <property type="entry name" value="Ser/Thr_kinase_AS"/>
</dbReference>
<dbReference type="Pfam" id="PF07714">
    <property type="entry name" value="PK_Tyr_Ser-Thr"/>
    <property type="match status" value="1"/>
</dbReference>